<feature type="region of interest" description="Disordered" evidence="1">
    <location>
        <begin position="191"/>
        <end position="217"/>
    </location>
</feature>
<organism evidence="2 3">
    <name type="scientific">Protopolystoma xenopodis</name>
    <dbReference type="NCBI Taxonomy" id="117903"/>
    <lineage>
        <taxon>Eukaryota</taxon>
        <taxon>Metazoa</taxon>
        <taxon>Spiralia</taxon>
        <taxon>Lophotrochozoa</taxon>
        <taxon>Platyhelminthes</taxon>
        <taxon>Monogenea</taxon>
        <taxon>Polyopisthocotylea</taxon>
        <taxon>Polystomatidea</taxon>
        <taxon>Polystomatidae</taxon>
        <taxon>Protopolystoma</taxon>
    </lineage>
</organism>
<reference evidence="2" key="1">
    <citation type="submission" date="2018-11" db="EMBL/GenBank/DDBJ databases">
        <authorList>
            <consortium name="Pathogen Informatics"/>
        </authorList>
    </citation>
    <scope>NUCLEOTIDE SEQUENCE</scope>
</reference>
<feature type="compositionally biased region" description="Polar residues" evidence="1">
    <location>
        <begin position="103"/>
        <end position="118"/>
    </location>
</feature>
<feature type="compositionally biased region" description="Polar residues" evidence="1">
    <location>
        <begin position="203"/>
        <end position="214"/>
    </location>
</feature>
<name>A0A3S5FEL7_9PLAT</name>
<feature type="non-terminal residue" evidence="2">
    <location>
        <position position="1"/>
    </location>
</feature>
<comment type="caution">
    <text evidence="2">The sequence shown here is derived from an EMBL/GenBank/DDBJ whole genome shotgun (WGS) entry which is preliminary data.</text>
</comment>
<gene>
    <name evidence="2" type="ORF">PXEA_LOCUS19626</name>
</gene>
<accession>A0A3S5FEL7</accession>
<proteinExistence type="predicted"/>
<feature type="region of interest" description="Disordered" evidence="1">
    <location>
        <begin position="138"/>
        <end position="160"/>
    </location>
</feature>
<evidence type="ECO:0000313" key="3">
    <source>
        <dbReference type="Proteomes" id="UP000784294"/>
    </source>
</evidence>
<feature type="region of interest" description="Disordered" evidence="1">
    <location>
        <begin position="97"/>
        <end position="126"/>
    </location>
</feature>
<evidence type="ECO:0000256" key="1">
    <source>
        <dbReference type="SAM" id="MobiDB-lite"/>
    </source>
</evidence>
<protein>
    <submittedName>
        <fullName evidence="2">Uncharacterized protein</fullName>
    </submittedName>
</protein>
<dbReference type="AlphaFoldDB" id="A0A3S5FEL7"/>
<feature type="region of interest" description="Disordered" evidence="1">
    <location>
        <begin position="301"/>
        <end position="346"/>
    </location>
</feature>
<sequence>DTTRASTTFRWIDVVTPPSSSATVNTTGSLFSISSSLSSLPALSSSPTSPASSSLSQQRLGYISLFHDTADSLASGPGTSPPLAASLQALRHLTRARRHPGSLLNSSRGSTERTNAASTEDGKQTKVRALRRLVGRSLRDSDSETMSQSLDGDNFLHSTRQNYTAKPPSLEVRHRPAALTTSRFAVQHTLVSRDKHRRRTRSHLVTGNNGGTNSHSDRRLLWSLTGDARDVSSSGRLTRSEGGGRGVVVSRLQLEQVNDADAGIYVCALLGGPKGRPIGHRLFRLGVQSGPVTGGLATLAPNGGLPSEAEKVGESDQIEDDNAPTRPSIGRQAHFMRSQKRPTETNSVTVDEAFGLQMSSGLPTVAWSTETGLADGKFIEGENDIAGLPDSLCRSP</sequence>
<dbReference type="Proteomes" id="UP000784294">
    <property type="component" value="Unassembled WGS sequence"/>
</dbReference>
<keyword evidence="3" id="KW-1185">Reference proteome</keyword>
<feature type="compositionally biased region" description="Polar residues" evidence="1">
    <location>
        <begin position="144"/>
        <end position="160"/>
    </location>
</feature>
<evidence type="ECO:0000313" key="2">
    <source>
        <dbReference type="EMBL" id="VEL26186.1"/>
    </source>
</evidence>
<dbReference type="EMBL" id="CAAALY010078654">
    <property type="protein sequence ID" value="VEL26186.1"/>
    <property type="molecule type" value="Genomic_DNA"/>
</dbReference>